<protein>
    <submittedName>
        <fullName evidence="1">Flagellar protein FlaG</fullName>
    </submittedName>
</protein>
<keyword evidence="2" id="KW-1185">Reference proteome</keyword>
<dbReference type="PANTHER" id="PTHR37166:SF1">
    <property type="entry name" value="PROTEIN FLAG"/>
    <property type="match status" value="1"/>
</dbReference>
<name>A0A927MII3_9BACL</name>
<gene>
    <name evidence="1" type="ORF">H4683_002124</name>
</gene>
<reference evidence="1" key="1">
    <citation type="submission" date="2020-10" db="EMBL/GenBank/DDBJ databases">
        <title>Genomic Encyclopedia of Type Strains, Phase IV (KMG-IV): sequencing the most valuable type-strain genomes for metagenomic binning, comparative biology and taxonomic classification.</title>
        <authorList>
            <person name="Goeker M."/>
        </authorList>
    </citation>
    <scope>NUCLEOTIDE SEQUENCE</scope>
    <source>
        <strain evidence="1">DSM 13886</strain>
    </source>
</reference>
<evidence type="ECO:0000313" key="1">
    <source>
        <dbReference type="EMBL" id="MBE1555025.1"/>
    </source>
</evidence>
<accession>A0A927MII3</accession>
<dbReference type="AlphaFoldDB" id="A0A927MII3"/>
<keyword evidence="1" id="KW-0282">Flagellum</keyword>
<dbReference type="Gene3D" id="3.30.160.170">
    <property type="entry name" value="FlaG-like"/>
    <property type="match status" value="1"/>
</dbReference>
<dbReference type="RefSeq" id="WP_192598772.1">
    <property type="nucleotide sequence ID" value="NZ_JADBEL010000010.1"/>
</dbReference>
<dbReference type="InterPro" id="IPR035924">
    <property type="entry name" value="FlaG-like_sf"/>
</dbReference>
<dbReference type="Proteomes" id="UP000658225">
    <property type="component" value="Unassembled WGS sequence"/>
</dbReference>
<proteinExistence type="predicted"/>
<dbReference type="EMBL" id="JADBEL010000010">
    <property type="protein sequence ID" value="MBE1555025.1"/>
    <property type="molecule type" value="Genomic_DNA"/>
</dbReference>
<sequence length="109" mass="12387">MVNGVSSSLATRQLGILTDKAIEIKQPAFEKKVHLSADEAMQMTDGMNKFLAGSNTQLRFEFHEKLKEYYVTIIDPITQKVVKEIPSRKLLDFHAAMRDFAGVFVDRKI</sequence>
<dbReference type="SUPFAM" id="SSF160214">
    <property type="entry name" value="FlaG-like"/>
    <property type="match status" value="1"/>
</dbReference>
<comment type="caution">
    <text evidence="1">The sequence shown here is derived from an EMBL/GenBank/DDBJ whole genome shotgun (WGS) entry which is preliminary data.</text>
</comment>
<organism evidence="1 2">
    <name type="scientific">Sporosarcina limicola</name>
    <dbReference type="NCBI Taxonomy" id="34101"/>
    <lineage>
        <taxon>Bacteria</taxon>
        <taxon>Bacillati</taxon>
        <taxon>Bacillota</taxon>
        <taxon>Bacilli</taxon>
        <taxon>Bacillales</taxon>
        <taxon>Caryophanaceae</taxon>
        <taxon>Sporosarcina</taxon>
    </lineage>
</organism>
<dbReference type="Pfam" id="PF03646">
    <property type="entry name" value="FlaG"/>
    <property type="match status" value="1"/>
</dbReference>
<dbReference type="PANTHER" id="PTHR37166">
    <property type="entry name" value="PROTEIN FLAG"/>
    <property type="match status" value="1"/>
</dbReference>
<keyword evidence="1" id="KW-0966">Cell projection</keyword>
<keyword evidence="1" id="KW-0969">Cilium</keyword>
<dbReference type="InterPro" id="IPR005186">
    <property type="entry name" value="FlaG"/>
</dbReference>
<evidence type="ECO:0000313" key="2">
    <source>
        <dbReference type="Proteomes" id="UP000658225"/>
    </source>
</evidence>